<evidence type="ECO:0000313" key="2">
    <source>
        <dbReference type="Proteomes" id="UP001178507"/>
    </source>
</evidence>
<reference evidence="1" key="1">
    <citation type="submission" date="2023-08" db="EMBL/GenBank/DDBJ databases">
        <authorList>
            <person name="Chen Y."/>
            <person name="Shah S."/>
            <person name="Dougan E. K."/>
            <person name="Thang M."/>
            <person name="Chan C."/>
        </authorList>
    </citation>
    <scope>NUCLEOTIDE SEQUENCE</scope>
</reference>
<sequence>MTVLRAFFPVCCKGRPRVGRRGLWAESLPGVSDVEPKQIRAAQALPHATCFSGQDVAGLASVAGVASVASQCHWESMILLLMQAQELSFTCDVCSSRPDDRLNVQMKQVRRDKT</sequence>
<dbReference type="Proteomes" id="UP001178507">
    <property type="component" value="Unassembled WGS sequence"/>
</dbReference>
<comment type="caution">
    <text evidence="1">The sequence shown here is derived from an EMBL/GenBank/DDBJ whole genome shotgun (WGS) entry which is preliminary data.</text>
</comment>
<keyword evidence="2" id="KW-1185">Reference proteome</keyword>
<name>A0AA36MRZ9_9DINO</name>
<organism evidence="1 2">
    <name type="scientific">Effrenium voratum</name>
    <dbReference type="NCBI Taxonomy" id="2562239"/>
    <lineage>
        <taxon>Eukaryota</taxon>
        <taxon>Sar</taxon>
        <taxon>Alveolata</taxon>
        <taxon>Dinophyceae</taxon>
        <taxon>Suessiales</taxon>
        <taxon>Symbiodiniaceae</taxon>
        <taxon>Effrenium</taxon>
    </lineage>
</organism>
<dbReference type="AlphaFoldDB" id="A0AA36MRZ9"/>
<protein>
    <submittedName>
        <fullName evidence="1">Uncharacterized protein</fullName>
    </submittedName>
</protein>
<gene>
    <name evidence="1" type="ORF">EVOR1521_LOCUS5928</name>
</gene>
<evidence type="ECO:0000313" key="1">
    <source>
        <dbReference type="EMBL" id="CAJ1377012.1"/>
    </source>
</evidence>
<dbReference type="EMBL" id="CAUJNA010000438">
    <property type="protein sequence ID" value="CAJ1377012.1"/>
    <property type="molecule type" value="Genomic_DNA"/>
</dbReference>
<proteinExistence type="predicted"/>
<accession>A0AA36MRZ9</accession>